<evidence type="ECO:0000256" key="4">
    <source>
        <dbReference type="ARBA" id="ARBA00022833"/>
    </source>
</evidence>
<dbReference type="InterPro" id="IPR036264">
    <property type="entry name" value="Bact_exopeptidase_dim_dom"/>
</dbReference>
<reference evidence="6 7" key="1">
    <citation type="submission" date="2020-03" db="EMBL/GenBank/DDBJ databases">
        <title>Sphingomonas sp. nov., isolated from fish.</title>
        <authorList>
            <person name="Hyun D.-W."/>
            <person name="Bae J.-W."/>
        </authorList>
    </citation>
    <scope>NUCLEOTIDE SEQUENCE [LARGE SCALE GENOMIC DNA]</scope>
    <source>
        <strain evidence="6 7">HDW15B</strain>
    </source>
</reference>
<keyword evidence="3 6" id="KW-0378">Hydrolase</keyword>
<comment type="cofactor">
    <cofactor evidence="1">
        <name>Zn(2+)</name>
        <dbReference type="ChEBI" id="CHEBI:29105"/>
    </cofactor>
</comment>
<dbReference type="GO" id="GO:0046872">
    <property type="term" value="F:metal ion binding"/>
    <property type="evidence" value="ECO:0007669"/>
    <property type="project" value="UniProtKB-KW"/>
</dbReference>
<sequence>MTGLSSSEQHITDVARAQPMLEQVLAWSAVNSGSGNLQGLATMAGMLGDVFAALPGNLQLIDAEPSRNVAASGSVDEVAYGRHLHLQVRPDAPLQLLFTGHMDTVYPVDHPFQATRWLDDATLNGPGVADMKGGLAVMLAALTAFETSDLAAKVGYEVLINSDEEVGSLGSAAMIAEAAQGKRAALTYEPSALPDGTLAGSRPGSGNFSFLVRGRSAHAGRNPDDGRNAVVAASELALRLAMSKTPGLSINPAKIDGGSPNNVVPDLAILRVNMRPRTGDDQEIAQRLIDKAVDETAKQHEVYIEVHGGFARPPKPMTGEAELLFQIVRKAGADLGQAIDWQPSGGVCDGNNIAACGVPVVDTMGVRGGKIHSEEEYLIVESLPERAALSALTIARLAREAL</sequence>
<accession>A0A6G7YMM2</accession>
<dbReference type="InterPro" id="IPR050072">
    <property type="entry name" value="Peptidase_M20A"/>
</dbReference>
<evidence type="ECO:0000313" key="7">
    <source>
        <dbReference type="Proteomes" id="UP000503222"/>
    </source>
</evidence>
<dbReference type="Pfam" id="PF01546">
    <property type="entry name" value="Peptidase_M20"/>
    <property type="match status" value="1"/>
</dbReference>
<dbReference type="RefSeq" id="WP_166410361.1">
    <property type="nucleotide sequence ID" value="NZ_CP049869.1"/>
</dbReference>
<dbReference type="Pfam" id="PF07687">
    <property type="entry name" value="M20_dimer"/>
    <property type="match status" value="1"/>
</dbReference>
<dbReference type="Proteomes" id="UP000503222">
    <property type="component" value="Chromosome"/>
</dbReference>
<dbReference type="SUPFAM" id="SSF55031">
    <property type="entry name" value="Bacterial exopeptidase dimerisation domain"/>
    <property type="match status" value="1"/>
</dbReference>
<dbReference type="PANTHER" id="PTHR43808:SF9">
    <property type="entry name" value="BLL0789 PROTEIN"/>
    <property type="match status" value="1"/>
</dbReference>
<dbReference type="AlphaFoldDB" id="A0A6G7YMM2"/>
<dbReference type="EMBL" id="CP049869">
    <property type="protein sequence ID" value="QIK77966.1"/>
    <property type="molecule type" value="Genomic_DNA"/>
</dbReference>
<proteinExistence type="predicted"/>
<organism evidence="6 7">
    <name type="scientific">Sphingomonas piscis</name>
    <dbReference type="NCBI Taxonomy" id="2714943"/>
    <lineage>
        <taxon>Bacteria</taxon>
        <taxon>Pseudomonadati</taxon>
        <taxon>Pseudomonadota</taxon>
        <taxon>Alphaproteobacteria</taxon>
        <taxon>Sphingomonadales</taxon>
        <taxon>Sphingomonadaceae</taxon>
        <taxon>Sphingomonas</taxon>
    </lineage>
</organism>
<dbReference type="NCBIfam" id="NF005602">
    <property type="entry name" value="PRK07338.1"/>
    <property type="match status" value="1"/>
</dbReference>
<keyword evidence="2" id="KW-0479">Metal-binding</keyword>
<dbReference type="GO" id="GO:0016787">
    <property type="term" value="F:hydrolase activity"/>
    <property type="evidence" value="ECO:0007669"/>
    <property type="project" value="UniProtKB-KW"/>
</dbReference>
<dbReference type="PROSITE" id="PS00758">
    <property type="entry name" value="ARGE_DAPE_CPG2_1"/>
    <property type="match status" value="1"/>
</dbReference>
<dbReference type="InterPro" id="IPR002933">
    <property type="entry name" value="Peptidase_M20"/>
</dbReference>
<dbReference type="InterPro" id="IPR011650">
    <property type="entry name" value="Peptidase_M20_dimer"/>
</dbReference>
<dbReference type="SUPFAM" id="SSF53187">
    <property type="entry name" value="Zn-dependent exopeptidases"/>
    <property type="match status" value="1"/>
</dbReference>
<keyword evidence="4" id="KW-0862">Zinc</keyword>
<dbReference type="InterPro" id="IPR001261">
    <property type="entry name" value="ArgE/DapE_CS"/>
</dbReference>
<evidence type="ECO:0000256" key="3">
    <source>
        <dbReference type="ARBA" id="ARBA00022801"/>
    </source>
</evidence>
<evidence type="ECO:0000256" key="1">
    <source>
        <dbReference type="ARBA" id="ARBA00001947"/>
    </source>
</evidence>
<name>A0A6G7YMM2_9SPHN</name>
<evidence type="ECO:0000313" key="6">
    <source>
        <dbReference type="EMBL" id="QIK77966.1"/>
    </source>
</evidence>
<gene>
    <name evidence="6" type="ORF">G7077_02590</name>
</gene>
<dbReference type="KEGG" id="spii:G7077_02590"/>
<dbReference type="PANTHER" id="PTHR43808">
    <property type="entry name" value="ACETYLORNITHINE DEACETYLASE"/>
    <property type="match status" value="1"/>
</dbReference>
<protein>
    <submittedName>
        <fullName evidence="6">Hydrolase</fullName>
    </submittedName>
</protein>
<keyword evidence="7" id="KW-1185">Reference proteome</keyword>
<dbReference type="Gene3D" id="3.40.630.10">
    <property type="entry name" value="Zn peptidases"/>
    <property type="match status" value="1"/>
</dbReference>
<feature type="domain" description="Peptidase M20 dimerisation" evidence="5">
    <location>
        <begin position="202"/>
        <end position="300"/>
    </location>
</feature>
<evidence type="ECO:0000256" key="2">
    <source>
        <dbReference type="ARBA" id="ARBA00022723"/>
    </source>
</evidence>
<dbReference type="Gene3D" id="3.30.70.360">
    <property type="match status" value="1"/>
</dbReference>
<evidence type="ECO:0000259" key="5">
    <source>
        <dbReference type="Pfam" id="PF07687"/>
    </source>
</evidence>